<comment type="caution">
    <text evidence="1">The sequence shown here is derived from an EMBL/GenBank/DDBJ whole genome shotgun (WGS) entry which is preliminary data.</text>
</comment>
<gene>
    <name evidence="1" type="ORF">RM812_38720</name>
</gene>
<accession>A0ABU3B0R9</accession>
<proteinExistence type="predicted"/>
<keyword evidence="2" id="KW-1185">Reference proteome</keyword>
<sequence>MSRSEESSSSRWGNPWSLIRGRGAVGGTGLTEPWTRVLPAAACCGGWGIRLRCKGVKQNPGGGKTAVGLLVAKGTQNEGIGRAVYLPSDTYLVTQVRQEAAKRDSATTDETRTSRGFLASQAVLVTNYQKLINGKPAFGVVGDGKEPLGLGTVVDDAHAVSAQTEDQFRLRVPAGHLAYGKLLQLIAQDLRHQSTNAWSGLKDKDPTALAPISFWAWADKRDEVRPQREERAFTFVWPLLAEVLHLCTATATSKGSGSGPCARRSTASPRSCARRRVSLTAMLADDSALVTDFGAAPALVARPAMPGSAADLGNPCRLPSGPSRRLYCSPAASHLLHQNCRGRGNCGGYRSWTARRAASTRVMAAASMGPRSLAPSNRSTRSWTMLTATAVHGSGSAMTTDMAVSG</sequence>
<evidence type="ECO:0000313" key="2">
    <source>
        <dbReference type="Proteomes" id="UP001180724"/>
    </source>
</evidence>
<evidence type="ECO:0000313" key="1">
    <source>
        <dbReference type="EMBL" id="MDT0616046.1"/>
    </source>
</evidence>
<protein>
    <submittedName>
        <fullName evidence="1">Uncharacterized protein</fullName>
    </submittedName>
</protein>
<reference evidence="1" key="1">
    <citation type="submission" date="2024-05" db="EMBL/GenBank/DDBJ databases">
        <title>30 novel species of actinomycetes from the DSMZ collection.</title>
        <authorList>
            <person name="Nouioui I."/>
        </authorList>
    </citation>
    <scope>NUCLEOTIDE SEQUENCE</scope>
    <source>
        <strain evidence="1">DSM 40712</strain>
    </source>
</reference>
<dbReference type="EMBL" id="JAVRFH010000092">
    <property type="protein sequence ID" value="MDT0616046.1"/>
    <property type="molecule type" value="Genomic_DNA"/>
</dbReference>
<organism evidence="1 2">
    <name type="scientific">Streptomyces lancefieldiae</name>
    <dbReference type="NCBI Taxonomy" id="3075520"/>
    <lineage>
        <taxon>Bacteria</taxon>
        <taxon>Bacillati</taxon>
        <taxon>Actinomycetota</taxon>
        <taxon>Actinomycetes</taxon>
        <taxon>Kitasatosporales</taxon>
        <taxon>Streptomycetaceae</taxon>
        <taxon>Streptomyces</taxon>
    </lineage>
</organism>
<dbReference type="RefSeq" id="WP_311585111.1">
    <property type="nucleotide sequence ID" value="NZ_JAVRFH010000092.1"/>
</dbReference>
<dbReference type="Proteomes" id="UP001180724">
    <property type="component" value="Unassembled WGS sequence"/>
</dbReference>
<name>A0ABU3B0R9_9ACTN</name>